<sequence length="115" mass="13093">MRTNTETVEMLNSEALHPEWCVHDNCNVSPGEFDHRSTDYTTGRSFRRDLGEWTVTANIEQLDWDGDPNKPVFVSLQFNDRERFAVDAGDLGQLIGFLEGVVARFDESTRADRLG</sequence>
<dbReference type="RefSeq" id="WP_236862519.1">
    <property type="nucleotide sequence ID" value="NZ_BAABAZ010000006.1"/>
</dbReference>
<reference evidence="2" key="1">
    <citation type="journal article" date="2019" name="Int. J. Syst. Evol. Microbiol.">
        <title>The Global Catalogue of Microorganisms (GCM) 10K type strain sequencing project: providing services to taxonomists for standard genome sequencing and annotation.</title>
        <authorList>
            <consortium name="The Broad Institute Genomics Platform"/>
            <consortium name="The Broad Institute Genome Sequencing Center for Infectious Disease"/>
            <person name="Wu L."/>
            <person name="Ma J."/>
        </authorList>
    </citation>
    <scope>NUCLEOTIDE SEQUENCE [LARGE SCALE GENOMIC DNA]</scope>
    <source>
        <strain evidence="2">JCM 17458</strain>
    </source>
</reference>
<comment type="caution">
    <text evidence="1">The sequence shown here is derived from an EMBL/GenBank/DDBJ whole genome shotgun (WGS) entry which is preliminary data.</text>
</comment>
<gene>
    <name evidence="1" type="ORF">GCM10022261_20700</name>
</gene>
<dbReference type="Proteomes" id="UP001501586">
    <property type="component" value="Unassembled WGS sequence"/>
</dbReference>
<organism evidence="1 2">
    <name type="scientific">Brevibacterium daeguense</name>
    <dbReference type="NCBI Taxonomy" id="909936"/>
    <lineage>
        <taxon>Bacteria</taxon>
        <taxon>Bacillati</taxon>
        <taxon>Actinomycetota</taxon>
        <taxon>Actinomycetes</taxon>
        <taxon>Micrococcales</taxon>
        <taxon>Brevibacteriaceae</taxon>
        <taxon>Brevibacterium</taxon>
    </lineage>
</organism>
<evidence type="ECO:0000313" key="1">
    <source>
        <dbReference type="EMBL" id="GAA4284539.1"/>
    </source>
</evidence>
<keyword evidence="2" id="KW-1185">Reference proteome</keyword>
<evidence type="ECO:0000313" key="2">
    <source>
        <dbReference type="Proteomes" id="UP001501586"/>
    </source>
</evidence>
<name>A0ABP8EKP4_9MICO</name>
<accession>A0ABP8EKP4</accession>
<proteinExistence type="predicted"/>
<protein>
    <submittedName>
        <fullName evidence="1">Uncharacterized protein</fullName>
    </submittedName>
</protein>
<dbReference type="EMBL" id="BAABAZ010000006">
    <property type="protein sequence ID" value="GAA4284539.1"/>
    <property type="molecule type" value="Genomic_DNA"/>
</dbReference>